<comment type="caution">
    <text evidence="2">The sequence shown here is derived from an EMBL/GenBank/DDBJ whole genome shotgun (WGS) entry which is preliminary data.</text>
</comment>
<gene>
    <name evidence="2" type="ORF">PCOR1329_LOCUS75465</name>
</gene>
<feature type="non-terminal residue" evidence="2">
    <location>
        <position position="1"/>
    </location>
</feature>
<proteinExistence type="predicted"/>
<keyword evidence="1" id="KW-0732">Signal</keyword>
<organism evidence="2 3">
    <name type="scientific">Prorocentrum cordatum</name>
    <dbReference type="NCBI Taxonomy" id="2364126"/>
    <lineage>
        <taxon>Eukaryota</taxon>
        <taxon>Sar</taxon>
        <taxon>Alveolata</taxon>
        <taxon>Dinophyceae</taxon>
        <taxon>Prorocentrales</taxon>
        <taxon>Prorocentraceae</taxon>
        <taxon>Prorocentrum</taxon>
    </lineage>
</organism>
<keyword evidence="3" id="KW-1185">Reference proteome</keyword>
<feature type="chain" id="PRO_5046924378" evidence="1">
    <location>
        <begin position="19"/>
        <end position="1006"/>
    </location>
</feature>
<evidence type="ECO:0000313" key="2">
    <source>
        <dbReference type="EMBL" id="CAK0897218.1"/>
    </source>
</evidence>
<dbReference type="EMBL" id="CAUYUJ010020294">
    <property type="protein sequence ID" value="CAK0897218.1"/>
    <property type="molecule type" value="Genomic_DNA"/>
</dbReference>
<dbReference type="Proteomes" id="UP001189429">
    <property type="component" value="Unassembled WGS sequence"/>
</dbReference>
<sequence>KGWKRTLALYFVFHAVKTSDTLASLKENFADTQLADFGNVYAIVPDAKSDIDRIDTNLTASLVAAASRERPNCFKWLHQVHKKLLLGASEKDVINLWKDAKEVKTVYGIGQGEATAVVNLCRGIPKEATDVLKNAAAKWGVVKGPVTHAGIGCPAITEGWGPDMNTADLSNEFKNTAHTVLLMAKKAVKVFEDAPAPLRKPKGHKEIVELQLLCRGFEVSMNKVKQRLPEPVYNANVDMMYEKFMAGFMDASLPPAVDNALTDLDICLIPEFRSLIAGVEDEERRKNLEKSEELNAKLQQASLENLLQRLAVDKQALMKYYAEVAKDINSFSDREAARKKKLSKTGMDAVSARMTTHCYIVDTSQVKSNELVGTMTAEYSSWKHDVASLATQMSDTSPSVWTLVVLDFSIAPPMEDMDSYIQVCASILHQDSLNAAFVLFPKTHKALDVARQLSLVRRIEDKLLGAAVDIEREVDVHYSVQDEHGNDARPHNHRARLCVSSRVGTKSPWCRGKLSRGALNLELIRVKDMTVFKEVGFGDPSRELGPGDRLLQKGPAACKGILAMTSAENLPTCTRNDKLLVVDMCPAISNQWASAIMDSQLEWLQQPDITLPMPFYLGMNRTSKEISAKLKADSAAKMLRDWWSTQERLIMRHGMRWPTFVRVCVNALGHLGQESGQVALASKPTLEILVWNCSDASKGGDDYGVKLRDVHHVAFDDSTSCKDTWDAQSRSVLDELNCLAPRASTGAGPNVTHIQPDYTDSPPPVIETKTLKVLDDFNEEEVLFKSRPLVDKPIIYVMKDFRIVLKVCPQTSGNSAMQLRPFEMFGFGAGDFVVEKWDVLAKDVNNHLQFKIDDDTSWIIWGLEADEAGALDEVKTPTLLCEAVATALEKKSLDNVGLQFYKLTPKTNTDGTTEVRLRYTVTSHIQSTAFIPTPMSDALLVKKDQKAAQLGSAFLGKFGLLPNNDCRILWDCTLDEANPAQFKPIKPKCWFVKNTSLDASTYYVLE</sequence>
<feature type="non-terminal residue" evidence="2">
    <location>
        <position position="1006"/>
    </location>
</feature>
<evidence type="ECO:0000256" key="1">
    <source>
        <dbReference type="SAM" id="SignalP"/>
    </source>
</evidence>
<feature type="signal peptide" evidence="1">
    <location>
        <begin position="1"/>
        <end position="18"/>
    </location>
</feature>
<reference evidence="2" key="1">
    <citation type="submission" date="2023-10" db="EMBL/GenBank/DDBJ databases">
        <authorList>
            <person name="Chen Y."/>
            <person name="Shah S."/>
            <person name="Dougan E. K."/>
            <person name="Thang M."/>
            <person name="Chan C."/>
        </authorList>
    </citation>
    <scope>NUCLEOTIDE SEQUENCE [LARGE SCALE GENOMIC DNA]</scope>
</reference>
<evidence type="ECO:0000313" key="3">
    <source>
        <dbReference type="Proteomes" id="UP001189429"/>
    </source>
</evidence>
<name>A0ABN9XG32_9DINO</name>
<accession>A0ABN9XG32</accession>
<protein>
    <submittedName>
        <fullName evidence="2">Uncharacterized protein</fullName>
    </submittedName>
</protein>